<evidence type="ECO:0000259" key="6">
    <source>
        <dbReference type="PROSITE" id="PS50404"/>
    </source>
</evidence>
<protein>
    <recommendedName>
        <fullName evidence="2">glutathione transferase</fullName>
        <ecNumber evidence="2">2.5.1.18</ecNumber>
    </recommendedName>
</protein>
<dbReference type="SFLD" id="SFLDG00363">
    <property type="entry name" value="AMPS_(cytGST):_Alpha-__Mu-__Pi"/>
    <property type="match status" value="1"/>
</dbReference>
<evidence type="ECO:0000256" key="4">
    <source>
        <dbReference type="ARBA" id="ARBA00038317"/>
    </source>
</evidence>
<dbReference type="OrthoDB" id="414243at2759"/>
<dbReference type="InterPro" id="IPR004045">
    <property type="entry name" value="Glutathione_S-Trfase_N"/>
</dbReference>
<dbReference type="InterPro" id="IPR010987">
    <property type="entry name" value="Glutathione-S-Trfase_C-like"/>
</dbReference>
<dbReference type="EMBL" id="JH668345">
    <property type="protein sequence ID" value="KAG6447469.1"/>
    <property type="molecule type" value="Genomic_DNA"/>
</dbReference>
<dbReference type="Proteomes" id="UP000791440">
    <property type="component" value="Unassembled WGS sequence"/>
</dbReference>
<dbReference type="AlphaFoldDB" id="A0A922CJ28"/>
<reference evidence="8" key="1">
    <citation type="journal article" date="2016" name="Insect Biochem. Mol. Biol.">
        <title>Multifaceted biological insights from a draft genome sequence of the tobacco hornworm moth, Manduca sexta.</title>
        <authorList>
            <person name="Kanost M.R."/>
            <person name="Arrese E.L."/>
            <person name="Cao X."/>
            <person name="Chen Y.R."/>
            <person name="Chellapilla S."/>
            <person name="Goldsmith M.R."/>
            <person name="Grosse-Wilde E."/>
            <person name="Heckel D.G."/>
            <person name="Herndon N."/>
            <person name="Jiang H."/>
            <person name="Papanicolaou A."/>
            <person name="Qu J."/>
            <person name="Soulages J.L."/>
            <person name="Vogel H."/>
            <person name="Walters J."/>
            <person name="Waterhouse R.M."/>
            <person name="Ahn S.J."/>
            <person name="Almeida F.C."/>
            <person name="An C."/>
            <person name="Aqrawi P."/>
            <person name="Bretschneider A."/>
            <person name="Bryant W.B."/>
            <person name="Bucks S."/>
            <person name="Chao H."/>
            <person name="Chevignon G."/>
            <person name="Christen J.M."/>
            <person name="Clarke D.F."/>
            <person name="Dittmer N.T."/>
            <person name="Ferguson L.C.F."/>
            <person name="Garavelou S."/>
            <person name="Gordon K.H.J."/>
            <person name="Gunaratna R.T."/>
            <person name="Han Y."/>
            <person name="Hauser F."/>
            <person name="He Y."/>
            <person name="Heidel-Fischer H."/>
            <person name="Hirsh A."/>
            <person name="Hu Y."/>
            <person name="Jiang H."/>
            <person name="Kalra D."/>
            <person name="Klinner C."/>
            <person name="Konig C."/>
            <person name="Kovar C."/>
            <person name="Kroll A.R."/>
            <person name="Kuwar S.S."/>
            <person name="Lee S.L."/>
            <person name="Lehman R."/>
            <person name="Li K."/>
            <person name="Li Z."/>
            <person name="Liang H."/>
            <person name="Lovelace S."/>
            <person name="Lu Z."/>
            <person name="Mansfield J.H."/>
            <person name="McCulloch K.J."/>
            <person name="Mathew T."/>
            <person name="Morton B."/>
            <person name="Muzny D.M."/>
            <person name="Neunemann D."/>
            <person name="Ongeri F."/>
            <person name="Pauchet Y."/>
            <person name="Pu L.L."/>
            <person name="Pyrousis I."/>
            <person name="Rao X.J."/>
            <person name="Redding A."/>
            <person name="Roesel C."/>
            <person name="Sanchez-Gracia A."/>
            <person name="Schaack S."/>
            <person name="Shukla A."/>
            <person name="Tetreau G."/>
            <person name="Wang Y."/>
            <person name="Xiong G.H."/>
            <person name="Traut W."/>
            <person name="Walsh T.K."/>
            <person name="Worley K.C."/>
            <person name="Wu D."/>
            <person name="Wu W."/>
            <person name="Wu Y.Q."/>
            <person name="Zhang X."/>
            <person name="Zou Z."/>
            <person name="Zucker H."/>
            <person name="Briscoe A.D."/>
            <person name="Burmester T."/>
            <person name="Clem R.J."/>
            <person name="Feyereisen R."/>
            <person name="Grimmelikhuijzen C.J.P."/>
            <person name="Hamodrakas S.J."/>
            <person name="Hansson B.S."/>
            <person name="Huguet E."/>
            <person name="Jermiin L.S."/>
            <person name="Lan Q."/>
            <person name="Lehman H.K."/>
            <person name="Lorenzen M."/>
            <person name="Merzendorfer H."/>
            <person name="Michalopoulos I."/>
            <person name="Morton D.B."/>
            <person name="Muthukrishnan S."/>
            <person name="Oakeshott J.G."/>
            <person name="Palmer W."/>
            <person name="Park Y."/>
            <person name="Passarelli A.L."/>
            <person name="Rozas J."/>
            <person name="Schwartz L.M."/>
            <person name="Smith W."/>
            <person name="Southgate A."/>
            <person name="Vilcinskas A."/>
            <person name="Vogt R."/>
            <person name="Wang P."/>
            <person name="Werren J."/>
            <person name="Yu X.Q."/>
            <person name="Zhou J.J."/>
            <person name="Brown S.J."/>
            <person name="Scherer S.E."/>
            <person name="Richards S."/>
            <person name="Blissard G.W."/>
        </authorList>
    </citation>
    <scope>NUCLEOTIDE SEQUENCE</scope>
</reference>
<dbReference type="PANTHER" id="PTHR11571">
    <property type="entry name" value="GLUTATHIONE S-TRANSFERASE"/>
    <property type="match status" value="1"/>
</dbReference>
<evidence type="ECO:0000256" key="1">
    <source>
        <dbReference type="ARBA" id="ARBA00011738"/>
    </source>
</evidence>
<evidence type="ECO:0000256" key="5">
    <source>
        <dbReference type="ARBA" id="ARBA00047960"/>
    </source>
</evidence>
<dbReference type="InterPro" id="IPR040079">
    <property type="entry name" value="Glutathione_S-Trfase"/>
</dbReference>
<dbReference type="Gene3D" id="1.20.1050.10">
    <property type="match status" value="1"/>
</dbReference>
<dbReference type="FunFam" id="3.40.30.10:FF:000035">
    <property type="entry name" value="hematopoietic prostaglandin D synthase"/>
    <property type="match status" value="1"/>
</dbReference>
<evidence type="ECO:0000259" key="7">
    <source>
        <dbReference type="PROSITE" id="PS50405"/>
    </source>
</evidence>
<dbReference type="CDD" id="cd03039">
    <property type="entry name" value="GST_N_Sigma_like"/>
    <property type="match status" value="1"/>
</dbReference>
<dbReference type="SUPFAM" id="SSF52833">
    <property type="entry name" value="Thioredoxin-like"/>
    <property type="match status" value="1"/>
</dbReference>
<dbReference type="PROSITE" id="PS50404">
    <property type="entry name" value="GST_NTER"/>
    <property type="match status" value="1"/>
</dbReference>
<dbReference type="FunFam" id="1.20.1050.10:FF:000030">
    <property type="entry name" value="Glutathione S-transferase S1"/>
    <property type="match status" value="1"/>
</dbReference>
<evidence type="ECO:0000256" key="3">
    <source>
        <dbReference type="ARBA" id="ARBA00022679"/>
    </source>
</evidence>
<evidence type="ECO:0000313" key="9">
    <source>
        <dbReference type="EMBL" id="KAG6447469.1"/>
    </source>
</evidence>
<proteinExistence type="inferred from homology"/>
<evidence type="ECO:0000313" key="10">
    <source>
        <dbReference type="Proteomes" id="UP000791440"/>
    </source>
</evidence>
<keyword evidence="3" id="KW-0808">Transferase</keyword>
<dbReference type="InterPro" id="IPR036282">
    <property type="entry name" value="Glutathione-S-Trfase_C_sf"/>
</dbReference>
<name>A0A922CJ28_MANSE</name>
<dbReference type="InterPro" id="IPR050213">
    <property type="entry name" value="GST_superfamily"/>
</dbReference>
<gene>
    <name evidence="8" type="ORF">O3G_MSEX004988</name>
    <name evidence="9" type="ORF">O3G_MSEX005002</name>
</gene>
<comment type="similarity">
    <text evidence="4">Belongs to the GST superfamily. Sigma family.</text>
</comment>
<comment type="caution">
    <text evidence="8">The sequence shown here is derived from an EMBL/GenBank/DDBJ whole genome shotgun (WGS) entry which is preliminary data.</text>
</comment>
<dbReference type="InterPro" id="IPR004046">
    <property type="entry name" value="GST_C"/>
</dbReference>
<dbReference type="GO" id="GO:0004602">
    <property type="term" value="F:glutathione peroxidase activity"/>
    <property type="evidence" value="ECO:0007669"/>
    <property type="project" value="UniProtKB-ARBA"/>
</dbReference>
<dbReference type="GO" id="GO:0004364">
    <property type="term" value="F:glutathione transferase activity"/>
    <property type="evidence" value="ECO:0007669"/>
    <property type="project" value="UniProtKB-EC"/>
</dbReference>
<accession>A0A922CJ28</accession>
<sequence length="204" mass="23362">MPKVAVYYFPLKALAEGLRMLLAYGGQEFDDKRITKEDFAELKPKMPFGQMPVLEIDGKQYAQSTSIARYLGHKYGLAGNDIEEDFEIDQVMEFLTDIRMTAATVRYEQNEELKAKKQAELLETKYPFYLKKLDEIITKNNGFLALGRLTWADFVFAGLFDCLKVMLDMPDLEEKHPVFKKPIEAVLSIPKVKAYVDAAPETPF</sequence>
<dbReference type="SFLD" id="SFLDG01205">
    <property type="entry name" value="AMPS.1"/>
    <property type="match status" value="1"/>
</dbReference>
<dbReference type="InterPro" id="IPR036249">
    <property type="entry name" value="Thioredoxin-like_sf"/>
</dbReference>
<dbReference type="PROSITE" id="PS50405">
    <property type="entry name" value="GST_CTER"/>
    <property type="match status" value="1"/>
</dbReference>
<comment type="subunit">
    <text evidence="1">Homodimer.</text>
</comment>
<evidence type="ECO:0000256" key="2">
    <source>
        <dbReference type="ARBA" id="ARBA00012452"/>
    </source>
</evidence>
<feature type="domain" description="GST N-terminal" evidence="6">
    <location>
        <begin position="2"/>
        <end position="79"/>
    </location>
</feature>
<dbReference type="Pfam" id="PF14497">
    <property type="entry name" value="GST_C_3"/>
    <property type="match status" value="1"/>
</dbReference>
<dbReference type="SUPFAM" id="SSF47616">
    <property type="entry name" value="GST C-terminal domain-like"/>
    <property type="match status" value="1"/>
</dbReference>
<dbReference type="EC" id="2.5.1.18" evidence="2"/>
<dbReference type="Pfam" id="PF02798">
    <property type="entry name" value="GST_N"/>
    <property type="match status" value="1"/>
</dbReference>
<evidence type="ECO:0000313" key="8">
    <source>
        <dbReference type="EMBL" id="KAG6447468.1"/>
    </source>
</evidence>
<dbReference type="PANTHER" id="PTHR11571:SF224">
    <property type="entry name" value="HEMATOPOIETIC PROSTAGLANDIN D SYNTHASE"/>
    <property type="match status" value="1"/>
</dbReference>
<dbReference type="EMBL" id="JH668345">
    <property type="protein sequence ID" value="KAG6447468.1"/>
    <property type="molecule type" value="Genomic_DNA"/>
</dbReference>
<keyword evidence="10" id="KW-1185">Reference proteome</keyword>
<organism evidence="8 10">
    <name type="scientific">Manduca sexta</name>
    <name type="common">Tobacco hawkmoth</name>
    <name type="synonym">Tobacco hornworm</name>
    <dbReference type="NCBI Taxonomy" id="7130"/>
    <lineage>
        <taxon>Eukaryota</taxon>
        <taxon>Metazoa</taxon>
        <taxon>Ecdysozoa</taxon>
        <taxon>Arthropoda</taxon>
        <taxon>Hexapoda</taxon>
        <taxon>Insecta</taxon>
        <taxon>Pterygota</taxon>
        <taxon>Neoptera</taxon>
        <taxon>Endopterygota</taxon>
        <taxon>Lepidoptera</taxon>
        <taxon>Glossata</taxon>
        <taxon>Ditrysia</taxon>
        <taxon>Bombycoidea</taxon>
        <taxon>Sphingidae</taxon>
        <taxon>Sphinginae</taxon>
        <taxon>Sphingini</taxon>
        <taxon>Manduca</taxon>
    </lineage>
</organism>
<comment type="catalytic activity">
    <reaction evidence="5">
        <text>RX + glutathione = an S-substituted glutathione + a halide anion + H(+)</text>
        <dbReference type="Rhea" id="RHEA:16437"/>
        <dbReference type="ChEBI" id="CHEBI:15378"/>
        <dbReference type="ChEBI" id="CHEBI:16042"/>
        <dbReference type="ChEBI" id="CHEBI:17792"/>
        <dbReference type="ChEBI" id="CHEBI:57925"/>
        <dbReference type="ChEBI" id="CHEBI:90779"/>
        <dbReference type="EC" id="2.5.1.18"/>
    </reaction>
</comment>
<dbReference type="SFLD" id="SFLDS00019">
    <property type="entry name" value="Glutathione_Transferase_(cytos"/>
    <property type="match status" value="1"/>
</dbReference>
<dbReference type="GO" id="GO:0006749">
    <property type="term" value="P:glutathione metabolic process"/>
    <property type="evidence" value="ECO:0007669"/>
    <property type="project" value="TreeGrafter"/>
</dbReference>
<reference evidence="8" key="2">
    <citation type="submission" date="2020-12" db="EMBL/GenBank/DDBJ databases">
        <authorList>
            <person name="Kanost M."/>
        </authorList>
    </citation>
    <scope>NUCLEOTIDE SEQUENCE</scope>
</reference>
<feature type="domain" description="GST C-terminal" evidence="7">
    <location>
        <begin position="81"/>
        <end position="204"/>
    </location>
</feature>
<dbReference type="CDD" id="cd03192">
    <property type="entry name" value="GST_C_Sigma_like"/>
    <property type="match status" value="1"/>
</dbReference>
<dbReference type="Gene3D" id="3.40.30.10">
    <property type="entry name" value="Glutaredoxin"/>
    <property type="match status" value="1"/>
</dbReference>